<sequence>MQDTQSLPPPRVVIIGAGTGGLSLAIKLKQQLGYDNFTIFEKGHDVGGTWRDNTYPGCSSDISMVMYSLSTEKHDWSHSHGTSPSILSYWKDLTTKYNLYPRIQLNTAVTSVTWDDAMKIHRISLENVKTGEKWVSEAEVVVSAIGVLEVPRFAQIQGRENFKGETWHSARWPSDGGERLRGKKVAVIGNGASATQFVPCITEDPAVQVTEFCRTPNFFLPPVRIEYSATRRWIYRNIPFVQRFWRWLMYLRHELFYLLIFGSGIMRYLSTKIATYYIKYVAPKEYHEQLVPKYTMGCKRVIFDTNFLEALHRPNLDLNWDGVDRIIEDGIITQKGEKISFDIIIFATGYAADKFPLKVHGIRGSIQDYFVENNGPQAYLGTTFPGFPNFFTILGPNTATGHTSVIFTNETQADYIIQLITPILTRHVATIEVKPEATEEYNEKIQKRLAGSVFVNCQSWYRVGGTGKITNIFPGATTLFWLWLRKPKWGDYTGLGLEEWLQRRQKNKMWNVVRWCVTLLLLLGAAAAVGVVLQRNGALPRWLERW</sequence>
<keyword evidence="4" id="KW-1185">Reference proteome</keyword>
<comment type="similarity">
    <text evidence="1">Belongs to the FAD-binding monooxygenase family.</text>
</comment>
<dbReference type="PANTHER" id="PTHR42877">
    <property type="entry name" value="L-ORNITHINE N(5)-MONOOXYGENASE-RELATED"/>
    <property type="match status" value="1"/>
</dbReference>
<dbReference type="PANTHER" id="PTHR42877:SF4">
    <property type="entry name" value="FAD_NAD(P)-BINDING DOMAIN-CONTAINING PROTEIN-RELATED"/>
    <property type="match status" value="1"/>
</dbReference>
<keyword evidence="2" id="KW-0472">Membrane</keyword>
<dbReference type="OrthoDB" id="74360at2759"/>
<dbReference type="InterPro" id="IPR036188">
    <property type="entry name" value="FAD/NAD-bd_sf"/>
</dbReference>
<evidence type="ECO:0000313" key="4">
    <source>
        <dbReference type="Proteomes" id="UP000807342"/>
    </source>
</evidence>
<comment type="caution">
    <text evidence="3">The sequence shown here is derived from an EMBL/GenBank/DDBJ whole genome shotgun (WGS) entry which is preliminary data.</text>
</comment>
<evidence type="ECO:0000256" key="1">
    <source>
        <dbReference type="ARBA" id="ARBA00010139"/>
    </source>
</evidence>
<name>A0A9P5X471_9AGAR</name>
<keyword evidence="2" id="KW-1133">Transmembrane helix</keyword>
<feature type="transmembrane region" description="Helical" evidence="2">
    <location>
        <begin position="512"/>
        <end position="533"/>
    </location>
</feature>
<accession>A0A9P5X471</accession>
<protein>
    <submittedName>
        <fullName evidence="3">FAD/NAD(P)-binding domain-containing protein</fullName>
    </submittedName>
</protein>
<gene>
    <name evidence="3" type="ORF">P691DRAFT_810481</name>
</gene>
<evidence type="ECO:0000256" key="2">
    <source>
        <dbReference type="SAM" id="Phobius"/>
    </source>
</evidence>
<reference evidence="3" key="1">
    <citation type="submission" date="2020-11" db="EMBL/GenBank/DDBJ databases">
        <authorList>
            <consortium name="DOE Joint Genome Institute"/>
            <person name="Ahrendt S."/>
            <person name="Riley R."/>
            <person name="Andreopoulos W."/>
            <person name="Labutti K."/>
            <person name="Pangilinan J."/>
            <person name="Ruiz-Duenas F.J."/>
            <person name="Barrasa J.M."/>
            <person name="Sanchez-Garcia M."/>
            <person name="Camarero S."/>
            <person name="Miyauchi S."/>
            <person name="Serrano A."/>
            <person name="Linde D."/>
            <person name="Babiker R."/>
            <person name="Drula E."/>
            <person name="Ayuso-Fernandez I."/>
            <person name="Pacheco R."/>
            <person name="Padilla G."/>
            <person name="Ferreira P."/>
            <person name="Barriuso J."/>
            <person name="Kellner H."/>
            <person name="Castanera R."/>
            <person name="Alfaro M."/>
            <person name="Ramirez L."/>
            <person name="Pisabarro A.G."/>
            <person name="Kuo A."/>
            <person name="Tritt A."/>
            <person name="Lipzen A."/>
            <person name="He G."/>
            <person name="Yan M."/>
            <person name="Ng V."/>
            <person name="Cullen D."/>
            <person name="Martin F."/>
            <person name="Rosso M.-N."/>
            <person name="Henrissat B."/>
            <person name="Hibbett D."/>
            <person name="Martinez A.T."/>
            <person name="Grigoriev I.V."/>
        </authorList>
    </citation>
    <scope>NUCLEOTIDE SEQUENCE</scope>
    <source>
        <strain evidence="3">MF-IS2</strain>
    </source>
</reference>
<dbReference type="PRINTS" id="PR00368">
    <property type="entry name" value="FADPNR"/>
</dbReference>
<dbReference type="Pfam" id="PF13738">
    <property type="entry name" value="Pyr_redox_3"/>
    <property type="match status" value="1"/>
</dbReference>
<organism evidence="3 4">
    <name type="scientific">Macrolepiota fuliginosa MF-IS2</name>
    <dbReference type="NCBI Taxonomy" id="1400762"/>
    <lineage>
        <taxon>Eukaryota</taxon>
        <taxon>Fungi</taxon>
        <taxon>Dikarya</taxon>
        <taxon>Basidiomycota</taxon>
        <taxon>Agaricomycotina</taxon>
        <taxon>Agaricomycetes</taxon>
        <taxon>Agaricomycetidae</taxon>
        <taxon>Agaricales</taxon>
        <taxon>Agaricineae</taxon>
        <taxon>Agaricaceae</taxon>
        <taxon>Macrolepiota</taxon>
    </lineage>
</organism>
<dbReference type="EMBL" id="MU151613">
    <property type="protein sequence ID" value="KAF9442531.1"/>
    <property type="molecule type" value="Genomic_DNA"/>
</dbReference>
<dbReference type="Gene3D" id="3.50.50.60">
    <property type="entry name" value="FAD/NAD(P)-binding domain"/>
    <property type="match status" value="2"/>
</dbReference>
<dbReference type="SUPFAM" id="SSF51905">
    <property type="entry name" value="FAD/NAD(P)-binding domain"/>
    <property type="match status" value="2"/>
</dbReference>
<feature type="transmembrane region" description="Helical" evidence="2">
    <location>
        <begin position="247"/>
        <end position="269"/>
    </location>
</feature>
<dbReference type="Proteomes" id="UP000807342">
    <property type="component" value="Unassembled WGS sequence"/>
</dbReference>
<dbReference type="AlphaFoldDB" id="A0A9P5X471"/>
<dbReference type="InterPro" id="IPR051209">
    <property type="entry name" value="FAD-bind_Monooxygenase_sf"/>
</dbReference>
<proteinExistence type="inferred from homology"/>
<evidence type="ECO:0000313" key="3">
    <source>
        <dbReference type="EMBL" id="KAF9442531.1"/>
    </source>
</evidence>
<keyword evidence="2" id="KW-0812">Transmembrane</keyword>